<protein>
    <recommendedName>
        <fullName evidence="7">Diaminobutyrate--2-oxoglutarate transaminase</fullName>
        <ecNumber evidence="7">2.6.1.76</ecNumber>
    </recommendedName>
    <alternativeName>
        <fullName evidence="7">DABA aminotransferase</fullName>
    </alternativeName>
</protein>
<dbReference type="InterPro" id="IPR015422">
    <property type="entry name" value="PyrdxlP-dep_Trfase_small"/>
</dbReference>
<dbReference type="InterPro" id="IPR004637">
    <property type="entry name" value="Dat"/>
</dbReference>
<evidence type="ECO:0000256" key="2">
    <source>
        <dbReference type="ARBA" id="ARBA00008954"/>
    </source>
</evidence>
<evidence type="ECO:0000313" key="8">
    <source>
        <dbReference type="EMBL" id="GGI33857.1"/>
    </source>
</evidence>
<dbReference type="PANTHER" id="PTHR43552:SF2">
    <property type="entry name" value="DIAMINOBUTYRATE--2-OXOGLUTARATE TRANSAMINASE"/>
    <property type="match status" value="1"/>
</dbReference>
<dbReference type="GO" id="GO:0030170">
    <property type="term" value="F:pyridoxal phosphate binding"/>
    <property type="evidence" value="ECO:0007669"/>
    <property type="project" value="InterPro"/>
</dbReference>
<evidence type="ECO:0000256" key="7">
    <source>
        <dbReference type="RuleBase" id="RU365034"/>
    </source>
</evidence>
<dbReference type="SUPFAM" id="SSF53383">
    <property type="entry name" value="PLP-dependent transferases"/>
    <property type="match status" value="1"/>
</dbReference>
<dbReference type="EC" id="2.6.1.76" evidence="7"/>
<dbReference type="InterPro" id="IPR015424">
    <property type="entry name" value="PyrdxlP-dep_Trfase"/>
</dbReference>
<dbReference type="NCBIfam" id="TIGR02407">
    <property type="entry name" value="ectoine_ectB"/>
    <property type="match status" value="1"/>
</dbReference>
<comment type="cofactor">
    <cofactor evidence="1 7">
        <name>pyridoxal 5'-phosphate</name>
        <dbReference type="ChEBI" id="CHEBI:597326"/>
    </cofactor>
</comment>
<keyword evidence="3 7" id="KW-0032">Aminotransferase</keyword>
<dbReference type="InterPro" id="IPR049704">
    <property type="entry name" value="Aminotrans_3_PPA_site"/>
</dbReference>
<proteinExistence type="inferred from homology"/>
<dbReference type="Pfam" id="PF00202">
    <property type="entry name" value="Aminotran_3"/>
    <property type="match status" value="1"/>
</dbReference>
<dbReference type="Gene3D" id="3.40.640.10">
    <property type="entry name" value="Type I PLP-dependent aspartate aminotransferase-like (Major domain)"/>
    <property type="match status" value="1"/>
</dbReference>
<dbReference type="Gene3D" id="3.90.1150.10">
    <property type="entry name" value="Aspartate Aminotransferase, domain 1"/>
    <property type="match status" value="1"/>
</dbReference>
<reference evidence="8" key="1">
    <citation type="journal article" date="2014" name="Int. J. Syst. Evol. Microbiol.">
        <title>Complete genome sequence of Corynebacterium casei LMG S-19264T (=DSM 44701T), isolated from a smear-ripened cheese.</title>
        <authorList>
            <consortium name="US DOE Joint Genome Institute (JGI-PGF)"/>
            <person name="Walter F."/>
            <person name="Albersmeier A."/>
            <person name="Kalinowski J."/>
            <person name="Ruckert C."/>
        </authorList>
    </citation>
    <scope>NUCLEOTIDE SEQUENCE</scope>
    <source>
        <strain evidence="8">CGMCC 1.15034</strain>
    </source>
</reference>
<dbReference type="EMBL" id="BMHC01000035">
    <property type="protein sequence ID" value="GGI33857.1"/>
    <property type="molecule type" value="Genomic_DNA"/>
</dbReference>
<accession>A0AA87WGA3</accession>
<dbReference type="NCBIfam" id="NF006733">
    <property type="entry name" value="PRK09264.1"/>
    <property type="match status" value="1"/>
</dbReference>
<gene>
    <name evidence="8" type="ORF">GCM10010987_76470</name>
</gene>
<dbReference type="PIRSF" id="PIRSF000521">
    <property type="entry name" value="Transaminase_4ab_Lys_Orn"/>
    <property type="match status" value="1"/>
</dbReference>
<dbReference type="GO" id="GO:0045303">
    <property type="term" value="F:diaminobutyrate-2-oxoglutarate transaminase activity"/>
    <property type="evidence" value="ECO:0007669"/>
    <property type="project" value="UniProtKB-EC"/>
</dbReference>
<organism evidence="8 9">
    <name type="scientific">Bradyrhizobium guangdongense</name>
    <dbReference type="NCBI Taxonomy" id="1325090"/>
    <lineage>
        <taxon>Bacteria</taxon>
        <taxon>Pseudomonadati</taxon>
        <taxon>Pseudomonadota</taxon>
        <taxon>Alphaproteobacteria</taxon>
        <taxon>Hyphomicrobiales</taxon>
        <taxon>Nitrobacteraceae</taxon>
        <taxon>Bradyrhizobium</taxon>
    </lineage>
</organism>
<evidence type="ECO:0000256" key="5">
    <source>
        <dbReference type="ARBA" id="ARBA00022898"/>
    </source>
</evidence>
<reference evidence="8" key="2">
    <citation type="submission" date="2022-12" db="EMBL/GenBank/DDBJ databases">
        <authorList>
            <person name="Sun Q."/>
            <person name="Zhou Y."/>
        </authorList>
    </citation>
    <scope>NUCLEOTIDE SEQUENCE</scope>
    <source>
        <strain evidence="8">CGMCC 1.15034</strain>
    </source>
</reference>
<keyword evidence="5 6" id="KW-0663">Pyridoxal phosphate</keyword>
<dbReference type="NCBIfam" id="TIGR00709">
    <property type="entry name" value="dat"/>
    <property type="match status" value="1"/>
</dbReference>
<dbReference type="CDD" id="cd00610">
    <property type="entry name" value="OAT_like"/>
    <property type="match status" value="1"/>
</dbReference>
<evidence type="ECO:0000256" key="3">
    <source>
        <dbReference type="ARBA" id="ARBA00022576"/>
    </source>
</evidence>
<evidence type="ECO:0000313" key="9">
    <source>
        <dbReference type="Proteomes" id="UP000625079"/>
    </source>
</evidence>
<dbReference type="InterPro" id="IPR012773">
    <property type="entry name" value="Ectoine_EctB"/>
</dbReference>
<comment type="similarity">
    <text evidence="2 6">Belongs to the class-III pyridoxal-phosphate-dependent aminotransferase family.</text>
</comment>
<dbReference type="InterPro" id="IPR015421">
    <property type="entry name" value="PyrdxlP-dep_Trfase_major"/>
</dbReference>
<dbReference type="PROSITE" id="PS00600">
    <property type="entry name" value="AA_TRANSFER_CLASS_3"/>
    <property type="match status" value="1"/>
</dbReference>
<comment type="pathway">
    <text evidence="7">Amine and polyamine biosynthesis; ectoine biosynthesis; L-ectoine from L-aspartate 4-semialdehyde: step 1/3.</text>
</comment>
<name>A0AA87WGA3_9BRAD</name>
<dbReference type="AlphaFoldDB" id="A0AA87WGA3"/>
<dbReference type="GO" id="GO:0047307">
    <property type="term" value="F:diaminobutyrate-pyruvate transaminase activity"/>
    <property type="evidence" value="ECO:0007669"/>
    <property type="project" value="InterPro"/>
</dbReference>
<comment type="caution">
    <text evidence="8">The sequence shown here is derived from an EMBL/GenBank/DDBJ whole genome shotgun (WGS) entry which is preliminary data.</text>
</comment>
<dbReference type="InterPro" id="IPR005814">
    <property type="entry name" value="Aminotrans_3"/>
</dbReference>
<dbReference type="PANTHER" id="PTHR43552">
    <property type="entry name" value="DIAMINOBUTYRATE--2-OXOGLUTARATE AMINOTRANSFERASE"/>
    <property type="match status" value="1"/>
</dbReference>
<evidence type="ECO:0000256" key="1">
    <source>
        <dbReference type="ARBA" id="ARBA00001933"/>
    </source>
</evidence>
<dbReference type="GO" id="GO:0019491">
    <property type="term" value="P:ectoine biosynthetic process"/>
    <property type="evidence" value="ECO:0007669"/>
    <property type="project" value="InterPro"/>
</dbReference>
<keyword evidence="4 7" id="KW-0808">Transferase</keyword>
<sequence length="445" mass="48468">MVEYVTCTSHIHGQSEGAIMNNSADPSRTLRTLETLESNVRLYSRLFPACFSHARGPFLLSETGERFIDFFSGAGALNYGHNNHQLKAAITEYLGSDAVVHGLDMATPAKVDFMETFNSVILRERGLDYRFQFTGPTGANGVEAALKLARKVTGRHNIISFTRGYHGLSLGAAAATSSRFLREASGVPLSGVTIMPYDGYLGDEIDTAEHLRNILLDSSSGIDAPAAILLETVQGEGGINVAQKEWLRSVQALAAEIGAIFIVDDIQMGCGRTGDFFSFEFAELSPDVVILSKSLSGYGLPLSMLLIKEAIDIWEPGEHTGTFRGNNLALVSATAALNIYWRTEIFSQSIYRLGTLMRHRLNAIARAHGDHFTVRGRGMALGFDCRNTHLAETAARKAYDRGLIIERCGPADEVIKFFPPLTIDPETLTKGLDIFEDSLAEAAPL</sequence>
<comment type="catalytic activity">
    <reaction evidence="7">
        <text>L-2,4-diaminobutanoate + 2-oxoglutarate = L-aspartate 4-semialdehyde + L-glutamate</text>
        <dbReference type="Rhea" id="RHEA:11160"/>
        <dbReference type="ChEBI" id="CHEBI:16810"/>
        <dbReference type="ChEBI" id="CHEBI:29985"/>
        <dbReference type="ChEBI" id="CHEBI:58761"/>
        <dbReference type="ChEBI" id="CHEBI:537519"/>
        <dbReference type="EC" id="2.6.1.76"/>
    </reaction>
</comment>
<dbReference type="Proteomes" id="UP000625079">
    <property type="component" value="Unassembled WGS sequence"/>
</dbReference>
<comment type="function">
    <text evidence="7">Catalyzes reversively the conversion of L-aspartate beta-semialdehyde (ASA) to L-2,4-diaminobutyrate (DABA) by transamination with L-glutamate.</text>
</comment>
<evidence type="ECO:0000256" key="6">
    <source>
        <dbReference type="RuleBase" id="RU003560"/>
    </source>
</evidence>
<evidence type="ECO:0000256" key="4">
    <source>
        <dbReference type="ARBA" id="ARBA00022679"/>
    </source>
</evidence>